<feature type="domain" description="HTH araC/xylS-type" evidence="4">
    <location>
        <begin position="145"/>
        <end position="246"/>
    </location>
</feature>
<reference evidence="5 6" key="1">
    <citation type="submission" date="2019-08" db="EMBL/GenBank/DDBJ databases">
        <title>Five species of Acinetobacter isolated from floral nectar and animal pollinators.</title>
        <authorList>
            <person name="Hendry T.A."/>
        </authorList>
    </citation>
    <scope>NUCLEOTIDE SEQUENCE [LARGE SCALE GENOMIC DNA]</scope>
    <source>
        <strain evidence="5 6">MD18.27</strain>
    </source>
</reference>
<proteinExistence type="predicted"/>
<dbReference type="SMART" id="SM00342">
    <property type="entry name" value="HTH_ARAC"/>
    <property type="match status" value="1"/>
</dbReference>
<keyword evidence="2" id="KW-0238">DNA-binding</keyword>
<name>A0ABU6DVB2_9GAMM</name>
<organism evidence="5 6">
    <name type="scientific">Acinetobacter pollinis</name>
    <dbReference type="NCBI Taxonomy" id="2605270"/>
    <lineage>
        <taxon>Bacteria</taxon>
        <taxon>Pseudomonadati</taxon>
        <taxon>Pseudomonadota</taxon>
        <taxon>Gammaproteobacteria</taxon>
        <taxon>Moraxellales</taxon>
        <taxon>Moraxellaceae</taxon>
        <taxon>Acinetobacter</taxon>
    </lineage>
</organism>
<dbReference type="InterPro" id="IPR018060">
    <property type="entry name" value="HTH_AraC"/>
</dbReference>
<evidence type="ECO:0000256" key="2">
    <source>
        <dbReference type="ARBA" id="ARBA00023125"/>
    </source>
</evidence>
<accession>A0ABU6DVB2</accession>
<keyword evidence="3" id="KW-0804">Transcription</keyword>
<dbReference type="EMBL" id="VTDN01000015">
    <property type="protein sequence ID" value="MEB5477807.1"/>
    <property type="molecule type" value="Genomic_DNA"/>
</dbReference>
<evidence type="ECO:0000313" key="6">
    <source>
        <dbReference type="Proteomes" id="UP001339883"/>
    </source>
</evidence>
<gene>
    <name evidence="5" type="ORF">I2F25_12270</name>
</gene>
<dbReference type="Gene3D" id="1.10.10.60">
    <property type="entry name" value="Homeodomain-like"/>
    <property type="match status" value="1"/>
</dbReference>
<protein>
    <submittedName>
        <fullName evidence="5">Helix-turn-helix domain-containing protein</fullName>
    </submittedName>
</protein>
<dbReference type="Pfam" id="PF12833">
    <property type="entry name" value="HTH_18"/>
    <property type="match status" value="1"/>
</dbReference>
<evidence type="ECO:0000259" key="4">
    <source>
        <dbReference type="PROSITE" id="PS01124"/>
    </source>
</evidence>
<evidence type="ECO:0000256" key="3">
    <source>
        <dbReference type="ARBA" id="ARBA00023163"/>
    </source>
</evidence>
<dbReference type="InterPro" id="IPR009057">
    <property type="entry name" value="Homeodomain-like_sf"/>
</dbReference>
<dbReference type="InterPro" id="IPR018062">
    <property type="entry name" value="HTH_AraC-typ_CS"/>
</dbReference>
<evidence type="ECO:0000313" key="5">
    <source>
        <dbReference type="EMBL" id="MEB5477807.1"/>
    </source>
</evidence>
<dbReference type="PROSITE" id="PS00041">
    <property type="entry name" value="HTH_ARAC_FAMILY_1"/>
    <property type="match status" value="1"/>
</dbReference>
<sequence>MQKLNELIEIQEFVFFPKDHVSWHACLWGDFSFDGILQIQVGEQKFITPPYFGLWIPPKIEHCCISIDDQVTHFVCIRIHPSISHKIAPSIKTLSLQPFFYALVKEAIRLKKIGQHSYYHHLLQVILDQISLADTYNDYLPQTNHSILAPIFSELSSVNRLHKPTSKILSEFTISERHILRLTHQEMNISIREWRDRAKILYAISQLKQNTSIKEISYKLGYRHCSSFIEFFKRHTGKTPTHISRI</sequence>
<dbReference type="Proteomes" id="UP001339883">
    <property type="component" value="Unassembled WGS sequence"/>
</dbReference>
<dbReference type="PANTHER" id="PTHR11019:SF190">
    <property type="entry name" value="ARAC-FAMILY REGULATORY PROTEIN"/>
    <property type="match status" value="1"/>
</dbReference>
<comment type="caution">
    <text evidence="5">The sequence shown here is derived from an EMBL/GenBank/DDBJ whole genome shotgun (WGS) entry which is preliminary data.</text>
</comment>
<dbReference type="RefSeq" id="WP_325776181.1">
    <property type="nucleotide sequence ID" value="NZ_VTDN01000015.1"/>
</dbReference>
<dbReference type="SUPFAM" id="SSF46689">
    <property type="entry name" value="Homeodomain-like"/>
    <property type="match status" value="1"/>
</dbReference>
<dbReference type="PANTHER" id="PTHR11019">
    <property type="entry name" value="HTH-TYPE TRANSCRIPTIONAL REGULATOR NIMR"/>
    <property type="match status" value="1"/>
</dbReference>
<keyword evidence="6" id="KW-1185">Reference proteome</keyword>
<evidence type="ECO:0000256" key="1">
    <source>
        <dbReference type="ARBA" id="ARBA00023015"/>
    </source>
</evidence>
<dbReference type="PROSITE" id="PS01124">
    <property type="entry name" value="HTH_ARAC_FAMILY_2"/>
    <property type="match status" value="1"/>
</dbReference>
<keyword evidence="1" id="KW-0805">Transcription regulation</keyword>